<evidence type="ECO:0000256" key="4">
    <source>
        <dbReference type="ARBA" id="ARBA00022989"/>
    </source>
</evidence>
<keyword evidence="4 6" id="KW-1133">Transmembrane helix</keyword>
<dbReference type="InterPro" id="IPR018499">
    <property type="entry name" value="Tetraspanin/Peripherin"/>
</dbReference>
<sequence>MGCVISCGLKLILQVLNTILCVAFVAVAVFGILLKCSKSMVQNLLTKIFQKYNIGDKDIRQMAQFLTENADGIAIVLIVVGLALAVLCLIGCVASCCGCNILLKIYAAILIVLLVVQIIAVAVAFSDPARTSSMIVKALRNLLESYYEDNSEGGISSAVWNVIMSSDPICCGMEGYSDFGVKPPPPCCNNANSCTVSNAQTSQVVGCKEKIVTFTDSNMKVIMYISIGAILLQAALVVVVMLAICL</sequence>
<feature type="transmembrane region" description="Helical" evidence="6">
    <location>
        <begin position="105"/>
        <end position="125"/>
    </location>
</feature>
<evidence type="ECO:0000256" key="5">
    <source>
        <dbReference type="ARBA" id="ARBA00023136"/>
    </source>
</evidence>
<name>A0ABR4Q460_9CEST</name>
<dbReference type="EMBL" id="JAKROA010000014">
    <property type="protein sequence ID" value="KAL5104155.1"/>
    <property type="molecule type" value="Genomic_DNA"/>
</dbReference>
<keyword evidence="8" id="KW-1185">Reference proteome</keyword>
<evidence type="ECO:0000256" key="1">
    <source>
        <dbReference type="ARBA" id="ARBA00004141"/>
    </source>
</evidence>
<comment type="subcellular location">
    <subcellularLocation>
        <location evidence="1 6">Membrane</location>
        <topology evidence="1 6">Multi-pass membrane protein</topology>
    </subcellularLocation>
</comment>
<gene>
    <name evidence="7" type="ORF">TcWFU_009230</name>
</gene>
<accession>A0ABR4Q460</accession>
<dbReference type="Proteomes" id="UP001651158">
    <property type="component" value="Unassembled WGS sequence"/>
</dbReference>
<dbReference type="PIRSF" id="PIRSF002419">
    <property type="entry name" value="Tetraspanin"/>
    <property type="match status" value="1"/>
</dbReference>
<keyword evidence="3 6" id="KW-0812">Transmembrane</keyword>
<dbReference type="InterPro" id="IPR008952">
    <property type="entry name" value="Tetraspanin_EC2_sf"/>
</dbReference>
<keyword evidence="5 6" id="KW-0472">Membrane</keyword>
<comment type="similarity">
    <text evidence="2 6">Belongs to the tetraspanin (TM4SF) family.</text>
</comment>
<dbReference type="InterPro" id="IPR000301">
    <property type="entry name" value="Tetraspanin_animals"/>
</dbReference>
<organism evidence="7 8">
    <name type="scientific">Taenia crassiceps</name>
    <dbReference type="NCBI Taxonomy" id="6207"/>
    <lineage>
        <taxon>Eukaryota</taxon>
        <taxon>Metazoa</taxon>
        <taxon>Spiralia</taxon>
        <taxon>Lophotrochozoa</taxon>
        <taxon>Platyhelminthes</taxon>
        <taxon>Cestoda</taxon>
        <taxon>Eucestoda</taxon>
        <taxon>Cyclophyllidea</taxon>
        <taxon>Taeniidae</taxon>
        <taxon>Taenia</taxon>
    </lineage>
</organism>
<evidence type="ECO:0000256" key="2">
    <source>
        <dbReference type="ARBA" id="ARBA00006840"/>
    </source>
</evidence>
<dbReference type="SUPFAM" id="SSF48652">
    <property type="entry name" value="Tetraspanin"/>
    <property type="match status" value="1"/>
</dbReference>
<proteinExistence type="inferred from homology"/>
<dbReference type="Pfam" id="PF00335">
    <property type="entry name" value="Tetraspanin"/>
    <property type="match status" value="1"/>
</dbReference>
<evidence type="ECO:0000313" key="8">
    <source>
        <dbReference type="Proteomes" id="UP001651158"/>
    </source>
</evidence>
<feature type="transmembrane region" description="Helical" evidence="6">
    <location>
        <begin position="12"/>
        <end position="34"/>
    </location>
</feature>
<dbReference type="PANTHER" id="PTHR19282">
    <property type="entry name" value="TETRASPANIN"/>
    <property type="match status" value="1"/>
</dbReference>
<evidence type="ECO:0000313" key="7">
    <source>
        <dbReference type="EMBL" id="KAL5104155.1"/>
    </source>
</evidence>
<dbReference type="Gene3D" id="1.10.1450.10">
    <property type="entry name" value="Tetraspanin"/>
    <property type="match status" value="1"/>
</dbReference>
<evidence type="ECO:0000256" key="3">
    <source>
        <dbReference type="ARBA" id="ARBA00022692"/>
    </source>
</evidence>
<feature type="transmembrane region" description="Helical" evidence="6">
    <location>
        <begin position="221"/>
        <end position="245"/>
    </location>
</feature>
<comment type="caution">
    <text evidence="7">The sequence shown here is derived from an EMBL/GenBank/DDBJ whole genome shotgun (WGS) entry which is preliminary data.</text>
</comment>
<feature type="transmembrane region" description="Helical" evidence="6">
    <location>
        <begin position="72"/>
        <end position="93"/>
    </location>
</feature>
<protein>
    <recommendedName>
        <fullName evidence="6">Tetraspanin</fullName>
    </recommendedName>
</protein>
<evidence type="ECO:0000256" key="6">
    <source>
        <dbReference type="RuleBase" id="RU361218"/>
    </source>
</evidence>
<reference evidence="7 8" key="1">
    <citation type="journal article" date="2022" name="Front. Cell. Infect. Microbiol.">
        <title>The Genomes of Two Strains of Taenia crassiceps the Animal Model for the Study of Human Cysticercosis.</title>
        <authorList>
            <person name="Bobes R.J."/>
            <person name="Estrada K."/>
            <person name="Rios-Valencia D.G."/>
            <person name="Calderon-Gallegos A."/>
            <person name="de la Torre P."/>
            <person name="Carrero J.C."/>
            <person name="Sanchez-Flores A."/>
            <person name="Laclette J.P."/>
        </authorList>
    </citation>
    <scope>NUCLEOTIDE SEQUENCE [LARGE SCALE GENOMIC DNA]</scope>
    <source>
        <strain evidence="7">WFUcys</strain>
    </source>
</reference>